<keyword evidence="2" id="KW-1185">Reference proteome</keyword>
<organism evidence="1 2">
    <name type="scientific">Hoeflea poritis</name>
    <dbReference type="NCBI Taxonomy" id="2993659"/>
    <lineage>
        <taxon>Bacteria</taxon>
        <taxon>Pseudomonadati</taxon>
        <taxon>Pseudomonadota</taxon>
        <taxon>Alphaproteobacteria</taxon>
        <taxon>Hyphomicrobiales</taxon>
        <taxon>Rhizobiaceae</taxon>
        <taxon>Hoeflea</taxon>
    </lineage>
</organism>
<sequence>MVTDWNYAQNEILTGDDEYASDLDYLDAMTEKFGCHMMRDNCACKAAGHTDISKFDPFELAYFKKIYSVFITQFILSSECTTYAGSNKTS</sequence>
<evidence type="ECO:0000313" key="2">
    <source>
        <dbReference type="Proteomes" id="UP001148313"/>
    </source>
</evidence>
<proteinExistence type="predicted"/>
<dbReference type="EMBL" id="JAPJZH010000006">
    <property type="protein sequence ID" value="MDA4845962.1"/>
    <property type="molecule type" value="Genomic_DNA"/>
</dbReference>
<protein>
    <submittedName>
        <fullName evidence="1">Uncharacterized protein</fullName>
    </submittedName>
</protein>
<name>A0ABT4VPG1_9HYPH</name>
<comment type="caution">
    <text evidence="1">The sequence shown here is derived from an EMBL/GenBank/DDBJ whole genome shotgun (WGS) entry which is preliminary data.</text>
</comment>
<dbReference type="RefSeq" id="WP_271089670.1">
    <property type="nucleotide sequence ID" value="NZ_JAPJZH010000006.1"/>
</dbReference>
<gene>
    <name evidence="1" type="ORF">OOZ53_11420</name>
</gene>
<reference evidence="1" key="1">
    <citation type="submission" date="2022-11" db="EMBL/GenBank/DDBJ databases">
        <title>Hoeflea poritis sp. nov., isolated from scleractinian coral Porites lutea.</title>
        <authorList>
            <person name="Zhang G."/>
            <person name="Wei Q."/>
            <person name="Cai L."/>
        </authorList>
    </citation>
    <scope>NUCLEOTIDE SEQUENCE</scope>
    <source>
        <strain evidence="1">E7-10</strain>
    </source>
</reference>
<dbReference type="Proteomes" id="UP001148313">
    <property type="component" value="Unassembled WGS sequence"/>
</dbReference>
<evidence type="ECO:0000313" key="1">
    <source>
        <dbReference type="EMBL" id="MDA4845962.1"/>
    </source>
</evidence>
<accession>A0ABT4VPG1</accession>